<name>A0ABP5EDX7_9ACTN</name>
<gene>
    <name evidence="5" type="ORF">GCM10009838_71630</name>
</gene>
<dbReference type="Proteomes" id="UP001499854">
    <property type="component" value="Unassembled WGS sequence"/>
</dbReference>
<evidence type="ECO:0000256" key="2">
    <source>
        <dbReference type="ARBA" id="ARBA00007832"/>
    </source>
</evidence>
<dbReference type="PANTHER" id="PTHR34384">
    <property type="entry name" value="L-2,3-DIAMINOPROPANOATE--CITRATE LIGASE"/>
    <property type="match status" value="1"/>
</dbReference>
<dbReference type="InterPro" id="IPR007310">
    <property type="entry name" value="Aerobactin_biosyn_IucA/IucC_N"/>
</dbReference>
<comment type="similarity">
    <text evidence="2">Belongs to the IucA/IucC family.</text>
</comment>
<dbReference type="RefSeq" id="WP_344661615.1">
    <property type="nucleotide sequence ID" value="NZ_BAAAQM010000057.1"/>
</dbReference>
<reference evidence="6" key="1">
    <citation type="journal article" date="2019" name="Int. J. Syst. Evol. Microbiol.">
        <title>The Global Catalogue of Microorganisms (GCM) 10K type strain sequencing project: providing services to taxonomists for standard genome sequencing and annotation.</title>
        <authorList>
            <consortium name="The Broad Institute Genomics Platform"/>
            <consortium name="The Broad Institute Genome Sequencing Center for Infectious Disease"/>
            <person name="Wu L."/>
            <person name="Ma J."/>
        </authorList>
    </citation>
    <scope>NUCLEOTIDE SEQUENCE [LARGE SCALE GENOMIC DNA]</scope>
    <source>
        <strain evidence="6">JCM 16013</strain>
    </source>
</reference>
<dbReference type="Pfam" id="PF04183">
    <property type="entry name" value="IucA_IucC"/>
    <property type="match status" value="1"/>
</dbReference>
<evidence type="ECO:0000313" key="6">
    <source>
        <dbReference type="Proteomes" id="UP001499854"/>
    </source>
</evidence>
<dbReference type="InterPro" id="IPR022770">
    <property type="entry name" value="IucA/IucC-like_C"/>
</dbReference>
<evidence type="ECO:0000256" key="1">
    <source>
        <dbReference type="ARBA" id="ARBA00004924"/>
    </source>
</evidence>
<dbReference type="Pfam" id="PF06276">
    <property type="entry name" value="FhuF"/>
    <property type="match status" value="1"/>
</dbReference>
<feature type="domain" description="Aerobactin siderophore biosynthesis IucA/IucC-like C-terminal" evidence="4">
    <location>
        <begin position="418"/>
        <end position="575"/>
    </location>
</feature>
<evidence type="ECO:0000259" key="3">
    <source>
        <dbReference type="Pfam" id="PF04183"/>
    </source>
</evidence>
<evidence type="ECO:0000259" key="4">
    <source>
        <dbReference type="Pfam" id="PF06276"/>
    </source>
</evidence>
<sequence>MSPTARNLRAEAGAASETWRRAARALLAKCVGEFCYEGLLTPEPDPEAEGGDRYRLDLDHGVCYRFRADRGDYGSWFVDDESLRRSERGAESAPHDPLAFIRDAQGRLGLPGDTAGHLIRELAATLSADVCLARGAVGVAELAELSYAELEGHMTGHPWIVFNKGRFGFSASDALRYAPEARHQVRLPWIAVDQDLADFNAVRNLTSQRLYTTELDSNTRIRFGSELVRNGFNPARYWWLPVHPWQWDEMIQPLFGAEVAAGLIVPLGYADDEYLPQQSIRTFANVSHPERHHVKLPLSVLNTMVWRGLPTERTVAAPAVTEWLLDVADGDTFLSDECRVILLGEVASVAVRHPVLDRMPDAPYQYRELLGAIWRQPLQPRLDPGERARTMASLLHVDPEGRPFVVELVERSGLDGADWLDKLFAAVLPPLLHFLYKYGIVFNPHGENTVLVSDEREWPTRLAVKDFVDDVNISEKDLPELGSLPADVEAVLNRESPDYLCQFIQSGLFIGHFRYLARLAEQHLEVDRRLFWGLVADRVLDYQASFPQMADRFEMFDLFQQRIDRLCLNRNRLHLTGYRDRAERPHVEAEGTVANPLSL</sequence>
<dbReference type="InterPro" id="IPR037455">
    <property type="entry name" value="LucA/IucC-like"/>
</dbReference>
<keyword evidence="6" id="KW-1185">Reference proteome</keyword>
<accession>A0ABP5EDX7</accession>
<feature type="domain" description="Aerobactin siderophore biosynthesis IucA/IucC N-terminal" evidence="3">
    <location>
        <begin position="146"/>
        <end position="396"/>
    </location>
</feature>
<dbReference type="Gene3D" id="1.10.510.40">
    <property type="match status" value="1"/>
</dbReference>
<organism evidence="5 6">
    <name type="scientific">Catenulispora subtropica</name>
    <dbReference type="NCBI Taxonomy" id="450798"/>
    <lineage>
        <taxon>Bacteria</taxon>
        <taxon>Bacillati</taxon>
        <taxon>Actinomycetota</taxon>
        <taxon>Actinomycetes</taxon>
        <taxon>Catenulisporales</taxon>
        <taxon>Catenulisporaceae</taxon>
        <taxon>Catenulispora</taxon>
    </lineage>
</organism>
<dbReference type="PANTHER" id="PTHR34384:SF6">
    <property type="entry name" value="STAPHYLOFERRIN B SYNTHASE"/>
    <property type="match status" value="1"/>
</dbReference>
<dbReference type="Gene3D" id="3.30.310.280">
    <property type="match status" value="1"/>
</dbReference>
<comment type="caution">
    <text evidence="5">The sequence shown here is derived from an EMBL/GenBank/DDBJ whole genome shotgun (WGS) entry which is preliminary data.</text>
</comment>
<evidence type="ECO:0000313" key="5">
    <source>
        <dbReference type="EMBL" id="GAA1996287.1"/>
    </source>
</evidence>
<comment type="pathway">
    <text evidence="1">Siderophore biosynthesis.</text>
</comment>
<protein>
    <submittedName>
        <fullName evidence="5">IucA/IucC family siderophore biosynthesis protein</fullName>
    </submittedName>
</protein>
<proteinExistence type="inferred from homology"/>
<dbReference type="Gene3D" id="6.10.250.3370">
    <property type="match status" value="1"/>
</dbReference>
<dbReference type="EMBL" id="BAAAQM010000057">
    <property type="protein sequence ID" value="GAA1996287.1"/>
    <property type="molecule type" value="Genomic_DNA"/>
</dbReference>